<dbReference type="EMBL" id="JBHTIF010000003">
    <property type="protein sequence ID" value="MFD0727025.1"/>
    <property type="molecule type" value="Genomic_DNA"/>
</dbReference>
<feature type="region of interest" description="Disordered" evidence="1">
    <location>
        <begin position="56"/>
        <end position="82"/>
    </location>
</feature>
<dbReference type="RefSeq" id="WP_386825371.1">
    <property type="nucleotide sequence ID" value="NZ_JBHTIF010000003.1"/>
</dbReference>
<proteinExistence type="predicted"/>
<dbReference type="Proteomes" id="UP001597110">
    <property type="component" value="Unassembled WGS sequence"/>
</dbReference>
<comment type="caution">
    <text evidence="3">The sequence shown here is derived from an EMBL/GenBank/DDBJ whole genome shotgun (WGS) entry which is preliminary data.</text>
</comment>
<feature type="chain" id="PRO_5046086471" evidence="2">
    <location>
        <begin position="28"/>
        <end position="139"/>
    </location>
</feature>
<protein>
    <submittedName>
        <fullName evidence="3">CopL family metal-binding regulatory protein</fullName>
    </submittedName>
</protein>
<name>A0ABW2YFM1_9GAMM</name>
<feature type="signal peptide" evidence="2">
    <location>
        <begin position="1"/>
        <end position="27"/>
    </location>
</feature>
<evidence type="ECO:0000313" key="4">
    <source>
        <dbReference type="Proteomes" id="UP001597110"/>
    </source>
</evidence>
<dbReference type="NCBIfam" id="NF033807">
    <property type="entry name" value="CopL_fam"/>
    <property type="match status" value="1"/>
</dbReference>
<keyword evidence="4" id="KW-1185">Reference proteome</keyword>
<keyword evidence="2" id="KW-0732">Signal</keyword>
<accession>A0ABW2YFM1</accession>
<gene>
    <name evidence="3" type="ORF">ACFQ0E_15630</name>
</gene>
<sequence length="139" mass="14129">MSPLAVLLRFMLCLALILNGSVPAVHAAMIAAPAHAVPAMDHVPAMAVDVADDAEAGGCHDAAPADHAPPSQSPAPADDGDCCDDHGDCRSSCAQHCAVSIPGVPRLHLTLAPAAGPLPITVATQPDPHLRDRIRPPIA</sequence>
<evidence type="ECO:0000256" key="2">
    <source>
        <dbReference type="SAM" id="SignalP"/>
    </source>
</evidence>
<reference evidence="4" key="1">
    <citation type="journal article" date="2019" name="Int. J. Syst. Evol. Microbiol.">
        <title>The Global Catalogue of Microorganisms (GCM) 10K type strain sequencing project: providing services to taxonomists for standard genome sequencing and annotation.</title>
        <authorList>
            <consortium name="The Broad Institute Genomics Platform"/>
            <consortium name="The Broad Institute Genome Sequencing Center for Infectious Disease"/>
            <person name="Wu L."/>
            <person name="Ma J."/>
        </authorList>
    </citation>
    <scope>NUCLEOTIDE SEQUENCE [LARGE SCALE GENOMIC DNA]</scope>
    <source>
        <strain evidence="4">CCUG 55585</strain>
    </source>
</reference>
<evidence type="ECO:0000313" key="3">
    <source>
        <dbReference type="EMBL" id="MFD0727025.1"/>
    </source>
</evidence>
<organism evidence="3 4">
    <name type="scientific">Lysobacter brunescens</name>
    <dbReference type="NCBI Taxonomy" id="262323"/>
    <lineage>
        <taxon>Bacteria</taxon>
        <taxon>Pseudomonadati</taxon>
        <taxon>Pseudomonadota</taxon>
        <taxon>Gammaproteobacteria</taxon>
        <taxon>Lysobacterales</taxon>
        <taxon>Lysobacteraceae</taxon>
        <taxon>Lysobacter</taxon>
    </lineage>
</organism>
<dbReference type="InterPro" id="IPR048034">
    <property type="entry name" value="CopL-like"/>
</dbReference>
<evidence type="ECO:0000256" key="1">
    <source>
        <dbReference type="SAM" id="MobiDB-lite"/>
    </source>
</evidence>
<feature type="compositionally biased region" description="Low complexity" evidence="1">
    <location>
        <begin position="56"/>
        <end position="77"/>
    </location>
</feature>